<dbReference type="Proteomes" id="UP001438707">
    <property type="component" value="Unassembled WGS sequence"/>
</dbReference>
<name>A0AAW1SFP4_9CHLO</name>
<dbReference type="EMBL" id="JALJOS010000001">
    <property type="protein sequence ID" value="KAK9844468.1"/>
    <property type="molecule type" value="Genomic_DNA"/>
</dbReference>
<proteinExistence type="predicted"/>
<evidence type="ECO:0000313" key="4">
    <source>
        <dbReference type="EMBL" id="KAK9844468.1"/>
    </source>
</evidence>
<organism evidence="4 5">
    <name type="scientific">Apatococcus lobatus</name>
    <dbReference type="NCBI Taxonomy" id="904363"/>
    <lineage>
        <taxon>Eukaryota</taxon>
        <taxon>Viridiplantae</taxon>
        <taxon>Chlorophyta</taxon>
        <taxon>core chlorophytes</taxon>
        <taxon>Trebouxiophyceae</taxon>
        <taxon>Chlorellales</taxon>
        <taxon>Chlorellaceae</taxon>
        <taxon>Apatococcus</taxon>
    </lineage>
</organism>
<feature type="region of interest" description="Disordered" evidence="2">
    <location>
        <begin position="133"/>
        <end position="161"/>
    </location>
</feature>
<gene>
    <name evidence="4" type="ORF">WJX74_002886</name>
</gene>
<keyword evidence="3" id="KW-0472">Membrane</keyword>
<comment type="caution">
    <text evidence="4">The sequence shown here is derived from an EMBL/GenBank/DDBJ whole genome shotgun (WGS) entry which is preliminary data.</text>
</comment>
<dbReference type="AlphaFoldDB" id="A0AAW1SFP4"/>
<evidence type="ECO:0000313" key="5">
    <source>
        <dbReference type="Proteomes" id="UP001438707"/>
    </source>
</evidence>
<keyword evidence="3" id="KW-0812">Transmembrane</keyword>
<accession>A0AAW1SFP4</accession>
<keyword evidence="1" id="KW-0175">Coiled coil</keyword>
<feature type="region of interest" description="Disordered" evidence="2">
    <location>
        <begin position="1"/>
        <end position="60"/>
    </location>
</feature>
<evidence type="ECO:0000256" key="1">
    <source>
        <dbReference type="SAM" id="Coils"/>
    </source>
</evidence>
<feature type="transmembrane region" description="Helical" evidence="3">
    <location>
        <begin position="408"/>
        <end position="431"/>
    </location>
</feature>
<protein>
    <submittedName>
        <fullName evidence="4">Uncharacterized protein</fullName>
    </submittedName>
</protein>
<reference evidence="4 5" key="1">
    <citation type="journal article" date="2024" name="Nat. Commun.">
        <title>Phylogenomics reveals the evolutionary origins of lichenization in chlorophyte algae.</title>
        <authorList>
            <person name="Puginier C."/>
            <person name="Libourel C."/>
            <person name="Otte J."/>
            <person name="Skaloud P."/>
            <person name="Haon M."/>
            <person name="Grisel S."/>
            <person name="Petersen M."/>
            <person name="Berrin J.G."/>
            <person name="Delaux P.M."/>
            <person name="Dal Grande F."/>
            <person name="Keller J."/>
        </authorList>
    </citation>
    <scope>NUCLEOTIDE SEQUENCE [LARGE SCALE GENOMIC DNA]</scope>
    <source>
        <strain evidence="4 5">SAG 2145</strain>
    </source>
</reference>
<feature type="compositionally biased region" description="Polar residues" evidence="2">
    <location>
        <begin position="151"/>
        <end position="161"/>
    </location>
</feature>
<evidence type="ECO:0000256" key="3">
    <source>
        <dbReference type="SAM" id="Phobius"/>
    </source>
</evidence>
<feature type="region of interest" description="Disordered" evidence="2">
    <location>
        <begin position="78"/>
        <end position="98"/>
    </location>
</feature>
<sequence length="440" mass="47731">MLKIQGPRTKLEMPSDSDSNSDQEVAALQLTPKSTVAISEGDRGASVYSRTSTPGSQTDSYISAQLRSSPYVAAHLRSPLQDKRSQSPFSPALTMNGLYSPTTGDHKVFATPMDKTPAMAPTPAMDYVKENVAPHSAQQDSNPAHPAQSLPDETSSVSRSHQSIEHLERRLELVEMGQSQHAASDQAVCLEEAEELARRHEAGGQASPRSECSSHGIVSLMMQHVEEELGEYIASLGRRIELLLERSDQLWDMQEEVANGLQHAKETMQEDLHVAKQEMQNAWQADLQQALLTSPLKDALNETALRSLIEKALNQQEAQAEQHANIDIEQLHQRLSNEADALSARIAHLEGLKAEADGQATCIAEQTNVPVQAPSVTSKTCAQSQELAPALQGSVELLGATQRPQGGWLFMMAAIAFFSAISLAAVVNSAWEQHGSLPAT</sequence>
<feature type="compositionally biased region" description="Polar residues" evidence="2">
    <location>
        <begin position="48"/>
        <end position="60"/>
    </location>
</feature>
<keyword evidence="5" id="KW-1185">Reference proteome</keyword>
<feature type="coiled-coil region" evidence="1">
    <location>
        <begin position="325"/>
        <end position="352"/>
    </location>
</feature>
<evidence type="ECO:0000256" key="2">
    <source>
        <dbReference type="SAM" id="MobiDB-lite"/>
    </source>
</evidence>
<keyword evidence="3" id="KW-1133">Transmembrane helix</keyword>